<accession>A0A926HJ00</accession>
<dbReference type="PANTHER" id="PTHR37293">
    <property type="entry name" value="PHAGE REPLICATION PROTEIN-RELATED"/>
    <property type="match status" value="1"/>
</dbReference>
<dbReference type="InterPro" id="IPR034829">
    <property type="entry name" value="DnaD-like_sf"/>
</dbReference>
<dbReference type="Pfam" id="PF07261">
    <property type="entry name" value="DnaB_2"/>
    <property type="match status" value="3"/>
</dbReference>
<dbReference type="InterPro" id="IPR053162">
    <property type="entry name" value="DnaD"/>
</dbReference>
<comment type="similarity">
    <text evidence="1">Belongs to the DnaB/DnaD family.</text>
</comment>
<dbReference type="EMBL" id="JACRSO010000003">
    <property type="protein sequence ID" value="MBC8529367.1"/>
    <property type="molecule type" value="Genomic_DNA"/>
</dbReference>
<evidence type="ECO:0000313" key="3">
    <source>
        <dbReference type="EMBL" id="MBC8529367.1"/>
    </source>
</evidence>
<name>A0A926HJ00_9FIRM</name>
<dbReference type="AlphaFoldDB" id="A0A926HJ00"/>
<evidence type="ECO:0000259" key="2">
    <source>
        <dbReference type="Pfam" id="PF07261"/>
    </source>
</evidence>
<comment type="caution">
    <text evidence="3">The sequence shown here is derived from an EMBL/GenBank/DDBJ whole genome shotgun (WGS) entry which is preliminary data.</text>
</comment>
<proteinExistence type="inferred from homology"/>
<organism evidence="3 4">
    <name type="scientific">Luoshenia tenuis</name>
    <dbReference type="NCBI Taxonomy" id="2763654"/>
    <lineage>
        <taxon>Bacteria</taxon>
        <taxon>Bacillati</taxon>
        <taxon>Bacillota</taxon>
        <taxon>Clostridia</taxon>
        <taxon>Christensenellales</taxon>
        <taxon>Christensenellaceae</taxon>
        <taxon>Luoshenia</taxon>
    </lineage>
</organism>
<evidence type="ECO:0000313" key="4">
    <source>
        <dbReference type="Proteomes" id="UP000654279"/>
    </source>
</evidence>
<sequence length="493" mass="56276">MAAFGFAPQTHVYDITPVENLFIEEYMLGAPGEFVKAYLYGLKHCYYPGQGCASAGEMAKALQMEEGQLLDAFRYWQRQGLVRLVSEAPLQVEYENLKQLMGGAPAGQPQEEQAYPYREFNASLQQIFGSRLIKPEEFQRAYDWIEILGLAPEAVMMLCQYCLQKKGGRVSFNYIDKAAQTWAQENVKTYEAAEEYLRGAEAASSGAVQVLRRLGIYRLPTMEEMSLYRKWTESWGLRPDAVLAACRETTKSARPSMAYLNGILENYKGQGLRSAQDVEDYQQARVNRQAQLRQVWEALGNTGSAYPAGMQNEWMRWTQELGFADDEAILIAARYCNDQGFHQVRQLTAMLERLADQGLIAAHAVRGALAQYAQASGELKEVFVRAGLRRAPREEDVARYREIWLGEWNMPFELVMLAAESAAQGQARDRMHAMDSLLRRWHEQGIKSLRQAREQLQKAPEKRQEGNRRNLPGEQYMQQDYTPEQLEGVIRKL</sequence>
<protein>
    <submittedName>
        <fullName evidence="3">DnaD domain protein</fullName>
    </submittedName>
</protein>
<dbReference type="RefSeq" id="WP_249285222.1">
    <property type="nucleotide sequence ID" value="NZ_JACRSO010000003.1"/>
</dbReference>
<feature type="domain" description="DnaB/C C-terminal" evidence="2">
    <location>
        <begin position="218"/>
        <end position="282"/>
    </location>
</feature>
<dbReference type="PANTHER" id="PTHR37293:SF5">
    <property type="entry name" value="DNA REPLICATION PROTEIN"/>
    <property type="match status" value="1"/>
</dbReference>
<dbReference type="SUPFAM" id="SSF158499">
    <property type="entry name" value="DnaD domain-like"/>
    <property type="match status" value="2"/>
</dbReference>
<dbReference type="Gene3D" id="1.10.10.630">
    <property type="entry name" value="DnaD domain-like"/>
    <property type="match status" value="3"/>
</dbReference>
<evidence type="ECO:0000256" key="1">
    <source>
        <dbReference type="ARBA" id="ARBA00093462"/>
    </source>
</evidence>
<feature type="domain" description="DnaB/C C-terminal" evidence="2">
    <location>
        <begin position="404"/>
        <end position="455"/>
    </location>
</feature>
<gene>
    <name evidence="3" type="ORF">H8699_08000</name>
</gene>
<keyword evidence="4" id="KW-1185">Reference proteome</keyword>
<dbReference type="NCBIfam" id="TIGR01446">
    <property type="entry name" value="DnaD_dom"/>
    <property type="match status" value="1"/>
</dbReference>
<dbReference type="InterPro" id="IPR006343">
    <property type="entry name" value="DnaB/C_C"/>
</dbReference>
<dbReference type="Proteomes" id="UP000654279">
    <property type="component" value="Unassembled WGS sequence"/>
</dbReference>
<feature type="domain" description="DnaB/C C-terminal" evidence="2">
    <location>
        <begin position="125"/>
        <end position="196"/>
    </location>
</feature>
<reference evidence="3" key="1">
    <citation type="submission" date="2020-08" db="EMBL/GenBank/DDBJ databases">
        <title>Genome public.</title>
        <authorList>
            <person name="Liu C."/>
            <person name="Sun Q."/>
        </authorList>
    </citation>
    <scope>NUCLEOTIDE SEQUENCE</scope>
    <source>
        <strain evidence="3">NSJ-44</strain>
    </source>
</reference>